<dbReference type="InterPro" id="IPR012337">
    <property type="entry name" value="RNaseH-like_sf"/>
</dbReference>
<reference evidence="3 4" key="1">
    <citation type="submission" date="2014-01" db="EMBL/GenBank/DDBJ databases">
        <title>Sulfitobacter sp. H3 (MCCC 1A00686) Genome Sequencing.</title>
        <authorList>
            <person name="Lai Q."/>
            <person name="Hong Z."/>
        </authorList>
    </citation>
    <scope>NUCLEOTIDE SEQUENCE [LARGE SCALE GENOMIC DNA]</scope>
    <source>
        <strain evidence="3 4">H3</strain>
    </source>
</reference>
<comment type="caution">
    <text evidence="3">The sequence shown here is derived from an EMBL/GenBank/DDBJ whole genome shotgun (WGS) entry which is preliminary data.</text>
</comment>
<evidence type="ECO:0000313" key="4">
    <source>
        <dbReference type="Proteomes" id="UP000027746"/>
    </source>
</evidence>
<gene>
    <name evidence="3" type="ORF">SUH3_13215</name>
</gene>
<dbReference type="GO" id="GO:0015074">
    <property type="term" value="P:DNA integration"/>
    <property type="evidence" value="ECO:0007669"/>
    <property type="project" value="InterPro"/>
</dbReference>
<protein>
    <recommendedName>
        <fullName evidence="2">Integrase catalytic domain-containing protein</fullName>
    </recommendedName>
</protein>
<name>A0A073IVU9_9RHOB</name>
<dbReference type="EMBL" id="JAMD01000029">
    <property type="protein sequence ID" value="KEJ93750.1"/>
    <property type="molecule type" value="Genomic_DNA"/>
</dbReference>
<evidence type="ECO:0000256" key="1">
    <source>
        <dbReference type="SAM" id="MobiDB-lite"/>
    </source>
</evidence>
<proteinExistence type="predicted"/>
<feature type="domain" description="Integrase catalytic" evidence="2">
    <location>
        <begin position="277"/>
        <end position="493"/>
    </location>
</feature>
<dbReference type="Proteomes" id="UP000027746">
    <property type="component" value="Unassembled WGS sequence"/>
</dbReference>
<sequence length="719" mass="80572">MKFAETDRLLIHGTAYRVADHDEHSLTVFQHDNPGITETIAFEEMSRLLRTRTAHLQRGFYDRASRSASSNDFEGLNDLPADVQSEVLWRHRWCTLLDERRKRGALVLTRNSIRQAMTDLVPQIIEMETAAQRGARKRRSASKIELHDLPKPSTLLEWYRSYRDGARGIMALVPELYRSGNRARRFSLATEAFVAKSIEDYACPLRPSKAQVVERTMLRLKEENRCRADAGEVALDPMSGRTIRRRLDGLDPYHTYAQRFGPAAANRKFNISENGDKALFPMEVLETDSWKIDLITLFARSGILEGLNPEMRARLEKGRRWITVAIDKATRVVVAFRIVDAPSAASSVAVIADATRDKSHIARAMGCENPWPFHGGLNVVSADMGPENNNETFRAAIHSAGGNVIYGPASQPQLRGMVESLFRTFGQKLMPLLHARTHSNPVEKGDYDAERYASLADDELTRIVTRYIVDIYHQQGHEGLGGETPAHCWKRLSNLYGVTPPPDGHVRRAAFGIPNNRIIVGGNVKVVGIEYTSDAVRNQFLHGHDSNVDVRMDPQDLGWITVRIDGKWHAAEAVPEGFHGRSLDEWIDTCTALRQKHRRDAAIHEDSIRRAFDGIETIQRDALLRMELTPSRMSAEALHRLEGELFLGLNITTEAKQGGSDGSRLIVSRNRQEGPDEDDSFDIGIGKPVRPNTDGSGGSAVPEDDHEADGHSPWTLEDE</sequence>
<dbReference type="InterPro" id="IPR036397">
    <property type="entry name" value="RNaseH_sf"/>
</dbReference>
<dbReference type="PROSITE" id="PS50994">
    <property type="entry name" value="INTEGRASE"/>
    <property type="match status" value="1"/>
</dbReference>
<dbReference type="SUPFAM" id="SSF53098">
    <property type="entry name" value="Ribonuclease H-like"/>
    <property type="match status" value="1"/>
</dbReference>
<feature type="region of interest" description="Disordered" evidence="1">
    <location>
        <begin position="670"/>
        <end position="719"/>
    </location>
</feature>
<organism evidence="3 4">
    <name type="scientific">Pseudosulfitobacter pseudonitzschiae</name>
    <dbReference type="NCBI Taxonomy" id="1402135"/>
    <lineage>
        <taxon>Bacteria</taxon>
        <taxon>Pseudomonadati</taxon>
        <taxon>Pseudomonadota</taxon>
        <taxon>Alphaproteobacteria</taxon>
        <taxon>Rhodobacterales</taxon>
        <taxon>Roseobacteraceae</taxon>
        <taxon>Pseudosulfitobacter</taxon>
    </lineage>
</organism>
<evidence type="ECO:0000259" key="2">
    <source>
        <dbReference type="PROSITE" id="PS50994"/>
    </source>
</evidence>
<evidence type="ECO:0000313" key="3">
    <source>
        <dbReference type="EMBL" id="KEJ93750.1"/>
    </source>
</evidence>
<dbReference type="InterPro" id="IPR001584">
    <property type="entry name" value="Integrase_cat-core"/>
</dbReference>
<keyword evidence="4" id="KW-1185">Reference proteome</keyword>
<dbReference type="GO" id="GO:0003676">
    <property type="term" value="F:nucleic acid binding"/>
    <property type="evidence" value="ECO:0007669"/>
    <property type="project" value="InterPro"/>
</dbReference>
<dbReference type="AlphaFoldDB" id="A0A073IVU9"/>
<dbReference type="Gene3D" id="3.30.420.10">
    <property type="entry name" value="Ribonuclease H-like superfamily/Ribonuclease H"/>
    <property type="match status" value="1"/>
</dbReference>
<accession>A0A073IVU9</accession>